<sequence>MGSTIFLLLLLLSLAIPQFIFQQRLNFVKGDMDLIQKTCKNTKYYDLCVSSLKSNAKSSKADTKELALIMIGIGVANATATSYYLSSHLLNATANHTILKKVLKDCADKYSYAGDALKASVIDMGMESYDYAYMHIMAAADYPNACRIAFRRCPGLTYPPEIANREQRLKHICDVVLGIIDVLGW</sequence>
<dbReference type="PANTHER" id="PTHR35357:SF8">
    <property type="entry name" value="OS01G0111000 PROTEIN"/>
    <property type="match status" value="1"/>
</dbReference>
<reference evidence="6 7" key="1">
    <citation type="journal article" date="2023" name="Plant Biotechnol. J.">
        <title>Chromosome-level wild Hevea brasiliensis genome provides new tools for genomic-assisted breeding and valuable loci to elevate rubber yield.</title>
        <authorList>
            <person name="Cheng H."/>
            <person name="Song X."/>
            <person name="Hu Y."/>
            <person name="Wu T."/>
            <person name="Yang Q."/>
            <person name="An Z."/>
            <person name="Feng S."/>
            <person name="Deng Z."/>
            <person name="Wu W."/>
            <person name="Zeng X."/>
            <person name="Tu M."/>
            <person name="Wang X."/>
            <person name="Huang H."/>
        </authorList>
    </citation>
    <scope>NUCLEOTIDE SEQUENCE [LARGE SCALE GENOMIC DNA]</scope>
    <source>
        <strain evidence="6">MT/VB/25A 57/8</strain>
    </source>
</reference>
<evidence type="ECO:0000259" key="5">
    <source>
        <dbReference type="SMART" id="SM00856"/>
    </source>
</evidence>
<evidence type="ECO:0000256" key="3">
    <source>
        <dbReference type="ARBA" id="ARBA00038471"/>
    </source>
</evidence>
<keyword evidence="1 4" id="KW-0732">Signal</keyword>
<dbReference type="Proteomes" id="UP001174677">
    <property type="component" value="Chromosome 10"/>
</dbReference>
<comment type="caution">
    <text evidence="6">The sequence shown here is derived from an EMBL/GenBank/DDBJ whole genome shotgun (WGS) entry which is preliminary data.</text>
</comment>
<gene>
    <name evidence="6" type="ORF">P3X46_018352</name>
</gene>
<keyword evidence="7" id="KW-1185">Reference proteome</keyword>
<dbReference type="EMBL" id="JARPOI010000010">
    <property type="protein sequence ID" value="KAJ9170228.1"/>
    <property type="molecule type" value="Genomic_DNA"/>
</dbReference>
<feature type="domain" description="Pectinesterase inhibitor" evidence="5">
    <location>
        <begin position="30"/>
        <end position="179"/>
    </location>
</feature>
<dbReference type="InterPro" id="IPR006501">
    <property type="entry name" value="Pectinesterase_inhib_dom"/>
</dbReference>
<name>A0ABQ9LU94_HEVBR</name>
<dbReference type="SUPFAM" id="SSF101148">
    <property type="entry name" value="Plant invertase/pectin methylesterase inhibitor"/>
    <property type="match status" value="1"/>
</dbReference>
<evidence type="ECO:0000313" key="7">
    <source>
        <dbReference type="Proteomes" id="UP001174677"/>
    </source>
</evidence>
<organism evidence="6 7">
    <name type="scientific">Hevea brasiliensis</name>
    <name type="common">Para rubber tree</name>
    <name type="synonym">Siphonia brasiliensis</name>
    <dbReference type="NCBI Taxonomy" id="3981"/>
    <lineage>
        <taxon>Eukaryota</taxon>
        <taxon>Viridiplantae</taxon>
        <taxon>Streptophyta</taxon>
        <taxon>Embryophyta</taxon>
        <taxon>Tracheophyta</taxon>
        <taxon>Spermatophyta</taxon>
        <taxon>Magnoliopsida</taxon>
        <taxon>eudicotyledons</taxon>
        <taxon>Gunneridae</taxon>
        <taxon>Pentapetalae</taxon>
        <taxon>rosids</taxon>
        <taxon>fabids</taxon>
        <taxon>Malpighiales</taxon>
        <taxon>Euphorbiaceae</taxon>
        <taxon>Crotonoideae</taxon>
        <taxon>Micrandreae</taxon>
        <taxon>Hevea</taxon>
    </lineage>
</organism>
<evidence type="ECO:0000256" key="4">
    <source>
        <dbReference type="SAM" id="SignalP"/>
    </source>
</evidence>
<evidence type="ECO:0000313" key="6">
    <source>
        <dbReference type="EMBL" id="KAJ9170228.1"/>
    </source>
</evidence>
<keyword evidence="2" id="KW-1015">Disulfide bond</keyword>
<dbReference type="SMART" id="SM00856">
    <property type="entry name" value="PMEI"/>
    <property type="match status" value="1"/>
</dbReference>
<proteinExistence type="inferred from homology"/>
<dbReference type="Gene3D" id="1.20.140.40">
    <property type="entry name" value="Invertase/pectin methylesterase inhibitor family protein"/>
    <property type="match status" value="1"/>
</dbReference>
<dbReference type="NCBIfam" id="TIGR01614">
    <property type="entry name" value="PME_inhib"/>
    <property type="match status" value="1"/>
</dbReference>
<dbReference type="InterPro" id="IPR035513">
    <property type="entry name" value="Invertase/methylesterase_inhib"/>
</dbReference>
<comment type="similarity">
    <text evidence="3">Belongs to the PMEI family.</text>
</comment>
<protein>
    <recommendedName>
        <fullName evidence="5">Pectinesterase inhibitor domain-containing protein</fullName>
    </recommendedName>
</protein>
<dbReference type="PANTHER" id="PTHR35357">
    <property type="entry name" value="OS02G0537100 PROTEIN"/>
    <property type="match status" value="1"/>
</dbReference>
<feature type="signal peptide" evidence="4">
    <location>
        <begin position="1"/>
        <end position="22"/>
    </location>
</feature>
<accession>A0ABQ9LU94</accession>
<evidence type="ECO:0000256" key="2">
    <source>
        <dbReference type="ARBA" id="ARBA00023157"/>
    </source>
</evidence>
<dbReference type="CDD" id="cd14859">
    <property type="entry name" value="PMEI_like"/>
    <property type="match status" value="1"/>
</dbReference>
<dbReference type="Pfam" id="PF04043">
    <property type="entry name" value="PMEI"/>
    <property type="match status" value="1"/>
</dbReference>
<evidence type="ECO:0000256" key="1">
    <source>
        <dbReference type="ARBA" id="ARBA00022729"/>
    </source>
</evidence>
<feature type="chain" id="PRO_5046458375" description="Pectinesterase inhibitor domain-containing protein" evidence="4">
    <location>
        <begin position="23"/>
        <end position="185"/>
    </location>
</feature>